<dbReference type="Proteomes" id="UP001165960">
    <property type="component" value="Unassembled WGS sequence"/>
</dbReference>
<accession>A0ACC2T5S8</accession>
<name>A0ACC2T5S8_9FUNG</name>
<reference evidence="1" key="1">
    <citation type="submission" date="2022-04" db="EMBL/GenBank/DDBJ databases">
        <title>Genome of the entomopathogenic fungus Entomophthora muscae.</title>
        <authorList>
            <person name="Elya C."/>
            <person name="Lovett B.R."/>
            <person name="Lee E."/>
            <person name="Macias A.M."/>
            <person name="Hajek A.E."/>
            <person name="De Bivort B.L."/>
            <person name="Kasson M.T."/>
            <person name="De Fine Licht H.H."/>
            <person name="Stajich J.E."/>
        </authorList>
    </citation>
    <scope>NUCLEOTIDE SEQUENCE</scope>
    <source>
        <strain evidence="1">Berkeley</strain>
    </source>
</reference>
<gene>
    <name evidence="1" type="ORF">DSO57_1014914</name>
</gene>
<organism evidence="1 2">
    <name type="scientific">Entomophthora muscae</name>
    <dbReference type="NCBI Taxonomy" id="34485"/>
    <lineage>
        <taxon>Eukaryota</taxon>
        <taxon>Fungi</taxon>
        <taxon>Fungi incertae sedis</taxon>
        <taxon>Zoopagomycota</taxon>
        <taxon>Entomophthoromycotina</taxon>
        <taxon>Entomophthoromycetes</taxon>
        <taxon>Entomophthorales</taxon>
        <taxon>Entomophthoraceae</taxon>
        <taxon>Entomophthora</taxon>
    </lineage>
</organism>
<evidence type="ECO:0000313" key="2">
    <source>
        <dbReference type="Proteomes" id="UP001165960"/>
    </source>
</evidence>
<comment type="caution">
    <text evidence="1">The sequence shown here is derived from an EMBL/GenBank/DDBJ whole genome shotgun (WGS) entry which is preliminary data.</text>
</comment>
<protein>
    <submittedName>
        <fullName evidence="1">Uncharacterized protein</fullName>
    </submittedName>
</protein>
<sequence length="109" mass="11799">MLPNPAVDGAIFLSPSPQETVNLVPQLSPVSSLWSPLRAAVPVLHWAASWWFTSPEWEPNLVSLAPLSHTFAQNRPCTLMHLGSPISSSGTHILKAVPSITPHMQQCNA</sequence>
<dbReference type="EMBL" id="QTSX02003608">
    <property type="protein sequence ID" value="KAJ9069801.1"/>
    <property type="molecule type" value="Genomic_DNA"/>
</dbReference>
<evidence type="ECO:0000313" key="1">
    <source>
        <dbReference type="EMBL" id="KAJ9069801.1"/>
    </source>
</evidence>
<proteinExistence type="predicted"/>
<keyword evidence="2" id="KW-1185">Reference proteome</keyword>